<dbReference type="PROSITE" id="PS00211">
    <property type="entry name" value="ABC_TRANSPORTER_1"/>
    <property type="match status" value="1"/>
</dbReference>
<feature type="region of interest" description="Disordered" evidence="4">
    <location>
        <begin position="223"/>
        <end position="242"/>
    </location>
</feature>
<evidence type="ECO:0000256" key="4">
    <source>
        <dbReference type="SAM" id="MobiDB-lite"/>
    </source>
</evidence>
<comment type="caution">
    <text evidence="6">The sequence shown here is derived from an EMBL/GenBank/DDBJ whole genome shotgun (WGS) entry which is preliminary data.</text>
</comment>
<keyword evidence="3 6" id="KW-0067">ATP-binding</keyword>
<dbReference type="GO" id="GO:0098796">
    <property type="term" value="C:membrane protein complex"/>
    <property type="evidence" value="ECO:0007669"/>
    <property type="project" value="UniProtKB-ARBA"/>
</dbReference>
<dbReference type="InterPro" id="IPR015854">
    <property type="entry name" value="ABC_transpr_LolD-like"/>
</dbReference>
<dbReference type="Pfam" id="PF00005">
    <property type="entry name" value="ABC_tran"/>
    <property type="match status" value="1"/>
</dbReference>
<name>A0A2T0LH10_9BACL</name>
<dbReference type="SUPFAM" id="SSF52540">
    <property type="entry name" value="P-loop containing nucleoside triphosphate hydrolases"/>
    <property type="match status" value="1"/>
</dbReference>
<keyword evidence="2" id="KW-0547">Nucleotide-binding</keyword>
<dbReference type="InterPro" id="IPR017911">
    <property type="entry name" value="MacB-like_ATP-bd"/>
</dbReference>
<evidence type="ECO:0000313" key="6">
    <source>
        <dbReference type="EMBL" id="PRX41577.1"/>
    </source>
</evidence>
<dbReference type="SMART" id="SM00382">
    <property type="entry name" value="AAA"/>
    <property type="match status" value="1"/>
</dbReference>
<dbReference type="PANTHER" id="PTHR24220">
    <property type="entry name" value="IMPORT ATP-BINDING PROTEIN"/>
    <property type="match status" value="1"/>
</dbReference>
<dbReference type="PANTHER" id="PTHR24220:SF86">
    <property type="entry name" value="ABC TRANSPORTER ABCH.1"/>
    <property type="match status" value="1"/>
</dbReference>
<protein>
    <submittedName>
        <fullName evidence="6">Putative ABC transport system ATP-binding protein</fullName>
    </submittedName>
</protein>
<evidence type="ECO:0000313" key="7">
    <source>
        <dbReference type="Proteomes" id="UP000237797"/>
    </source>
</evidence>
<keyword evidence="1" id="KW-0813">Transport</keyword>
<dbReference type="CDD" id="cd03255">
    <property type="entry name" value="ABC_MJ0796_LolCDE_FtsE"/>
    <property type="match status" value="1"/>
</dbReference>
<dbReference type="GO" id="GO:0016887">
    <property type="term" value="F:ATP hydrolysis activity"/>
    <property type="evidence" value="ECO:0007669"/>
    <property type="project" value="InterPro"/>
</dbReference>
<gene>
    <name evidence="6" type="ORF">CLV97_1052</name>
</gene>
<dbReference type="FunFam" id="3.40.50.300:FF:000032">
    <property type="entry name" value="Export ABC transporter ATP-binding protein"/>
    <property type="match status" value="1"/>
</dbReference>
<organism evidence="6 7">
    <name type="scientific">Planifilum fimeticola</name>
    <dbReference type="NCBI Taxonomy" id="201975"/>
    <lineage>
        <taxon>Bacteria</taxon>
        <taxon>Bacillati</taxon>
        <taxon>Bacillota</taxon>
        <taxon>Bacilli</taxon>
        <taxon>Bacillales</taxon>
        <taxon>Thermoactinomycetaceae</taxon>
        <taxon>Planifilum</taxon>
    </lineage>
</organism>
<dbReference type="InterPro" id="IPR017871">
    <property type="entry name" value="ABC_transporter-like_CS"/>
</dbReference>
<dbReference type="RefSeq" id="WP_106344317.1">
    <property type="nucleotide sequence ID" value="NZ_PVNE01000005.1"/>
</dbReference>
<dbReference type="OrthoDB" id="9791546at2"/>
<feature type="domain" description="ABC transporter" evidence="5">
    <location>
        <begin position="5"/>
        <end position="241"/>
    </location>
</feature>
<dbReference type="GO" id="GO:0005524">
    <property type="term" value="F:ATP binding"/>
    <property type="evidence" value="ECO:0007669"/>
    <property type="project" value="UniProtKB-KW"/>
</dbReference>
<proteinExistence type="predicted"/>
<dbReference type="InterPro" id="IPR003593">
    <property type="entry name" value="AAA+_ATPase"/>
</dbReference>
<evidence type="ECO:0000256" key="3">
    <source>
        <dbReference type="ARBA" id="ARBA00022840"/>
    </source>
</evidence>
<dbReference type="Gene3D" id="3.40.50.300">
    <property type="entry name" value="P-loop containing nucleotide triphosphate hydrolases"/>
    <property type="match status" value="1"/>
</dbReference>
<dbReference type="PROSITE" id="PS50893">
    <property type="entry name" value="ABC_TRANSPORTER_2"/>
    <property type="match status" value="1"/>
</dbReference>
<dbReference type="InterPro" id="IPR027417">
    <property type="entry name" value="P-loop_NTPase"/>
</dbReference>
<dbReference type="EMBL" id="PVNE01000005">
    <property type="protein sequence ID" value="PRX41577.1"/>
    <property type="molecule type" value="Genomic_DNA"/>
</dbReference>
<evidence type="ECO:0000256" key="1">
    <source>
        <dbReference type="ARBA" id="ARBA00022448"/>
    </source>
</evidence>
<dbReference type="GO" id="GO:0005886">
    <property type="term" value="C:plasma membrane"/>
    <property type="evidence" value="ECO:0007669"/>
    <property type="project" value="TreeGrafter"/>
</dbReference>
<reference evidence="6 7" key="1">
    <citation type="submission" date="2018-03" db="EMBL/GenBank/DDBJ databases">
        <title>Genomic Encyclopedia of Archaeal and Bacterial Type Strains, Phase II (KMG-II): from individual species to whole genera.</title>
        <authorList>
            <person name="Goeker M."/>
        </authorList>
    </citation>
    <scope>NUCLEOTIDE SEQUENCE [LARGE SCALE GENOMIC DNA]</scope>
    <source>
        <strain evidence="6 7">DSM 44946</strain>
    </source>
</reference>
<accession>A0A2T0LH10</accession>
<evidence type="ECO:0000259" key="5">
    <source>
        <dbReference type="PROSITE" id="PS50893"/>
    </source>
</evidence>
<sequence>MEPIVEADELWKIFGDGESRVEALRGVSLSVFPGEMVAVMGPSGCGKTTLLNVLSGIDTVTRGRVRIRGRDLHGMKERERDRCRAEQMGFVFQSYNLIPVLSAVENVELPLLATGVPAREARRRAEEALARVGLKERRHHRPAELSGGQAQRVALARAIVNRPAVVFADEPTGALDRKTTELVIDLLDHLNRVDGLTMVLVTHDPEVAERAHRILYMDSGQILRERSTKRQPPTLRSAGREG</sequence>
<dbReference type="InterPro" id="IPR003439">
    <property type="entry name" value="ABC_transporter-like_ATP-bd"/>
</dbReference>
<dbReference type="AlphaFoldDB" id="A0A2T0LH10"/>
<keyword evidence="7" id="KW-1185">Reference proteome</keyword>
<dbReference type="GO" id="GO:0022857">
    <property type="term" value="F:transmembrane transporter activity"/>
    <property type="evidence" value="ECO:0007669"/>
    <property type="project" value="TreeGrafter"/>
</dbReference>
<evidence type="ECO:0000256" key="2">
    <source>
        <dbReference type="ARBA" id="ARBA00022741"/>
    </source>
</evidence>
<dbReference type="Proteomes" id="UP000237797">
    <property type="component" value="Unassembled WGS sequence"/>
</dbReference>